<dbReference type="PANTHER" id="PTHR33695">
    <property type="entry name" value="LIPOPROTEIN SIGNAL PEPTIDASE"/>
    <property type="match status" value="1"/>
</dbReference>
<keyword evidence="13" id="KW-1185">Reference proteome</keyword>
<comment type="caution">
    <text evidence="12">The sequence shown here is derived from an EMBL/GenBank/DDBJ whole genome shotgun (WGS) entry which is preliminary data.</text>
</comment>
<feature type="active site" evidence="9">
    <location>
        <position position="147"/>
    </location>
</feature>
<evidence type="ECO:0000256" key="4">
    <source>
        <dbReference type="ARBA" id="ARBA00022692"/>
    </source>
</evidence>
<keyword evidence="5 9" id="KW-0064">Aspartyl protease</keyword>
<dbReference type="GO" id="GO:0004190">
    <property type="term" value="F:aspartic-type endopeptidase activity"/>
    <property type="evidence" value="ECO:0007669"/>
    <property type="project" value="UniProtKB-EC"/>
</dbReference>
<comment type="pathway">
    <text evidence="9">Protein modification; lipoprotein biosynthesis (signal peptide cleavage).</text>
</comment>
<dbReference type="PRINTS" id="PR00781">
    <property type="entry name" value="LIPOSIGPTASE"/>
</dbReference>
<dbReference type="PANTHER" id="PTHR33695:SF1">
    <property type="entry name" value="LIPOPROTEIN SIGNAL PEPTIDASE"/>
    <property type="match status" value="1"/>
</dbReference>
<comment type="subcellular location">
    <subcellularLocation>
        <location evidence="9">Cell membrane</location>
        <topology evidence="9">Multi-pass membrane protein</topology>
    </subcellularLocation>
</comment>
<evidence type="ECO:0000256" key="8">
    <source>
        <dbReference type="ARBA" id="ARBA00023136"/>
    </source>
</evidence>
<name>A0ABT6FEJ7_9BACT</name>
<dbReference type="RefSeq" id="WP_277862311.1">
    <property type="nucleotide sequence ID" value="NZ_JARRAG010000002.1"/>
</dbReference>
<keyword evidence="8 9" id="KW-0472">Membrane</keyword>
<evidence type="ECO:0000256" key="7">
    <source>
        <dbReference type="ARBA" id="ARBA00022989"/>
    </source>
</evidence>
<keyword evidence="6 9" id="KW-0378">Hydrolase</keyword>
<evidence type="ECO:0000256" key="1">
    <source>
        <dbReference type="ARBA" id="ARBA00006139"/>
    </source>
</evidence>
<keyword evidence="3 9" id="KW-0645">Protease</keyword>
<comment type="caution">
    <text evidence="9">Lacks conserved residue(s) required for the propagation of feature annotation.</text>
</comment>
<dbReference type="EC" id="3.4.23.36" evidence="9"/>
<keyword evidence="4 9" id="KW-0812">Transmembrane</keyword>
<feature type="region of interest" description="Disordered" evidence="11">
    <location>
        <begin position="168"/>
        <end position="193"/>
    </location>
</feature>
<dbReference type="EMBL" id="JARRAG010000002">
    <property type="protein sequence ID" value="MDG3006005.1"/>
    <property type="molecule type" value="Genomic_DNA"/>
</dbReference>
<dbReference type="Pfam" id="PF01252">
    <property type="entry name" value="Peptidase_A8"/>
    <property type="match status" value="1"/>
</dbReference>
<reference evidence="12 13" key="1">
    <citation type="submission" date="2023-03" db="EMBL/GenBank/DDBJ databases">
        <title>Paludisphaera mucosa sp. nov. a novel planctomycete from northern fen.</title>
        <authorList>
            <person name="Ivanova A."/>
        </authorList>
    </citation>
    <scope>NUCLEOTIDE SEQUENCE [LARGE SCALE GENOMIC DNA]</scope>
    <source>
        <strain evidence="12 13">Pla2</strain>
    </source>
</reference>
<evidence type="ECO:0000313" key="13">
    <source>
        <dbReference type="Proteomes" id="UP001216907"/>
    </source>
</evidence>
<accession>A0ABT6FEJ7</accession>
<dbReference type="HAMAP" id="MF_00161">
    <property type="entry name" value="LspA"/>
    <property type="match status" value="1"/>
</dbReference>
<gene>
    <name evidence="9 12" type="primary">lspA</name>
    <name evidence="12" type="ORF">PZE19_19705</name>
</gene>
<evidence type="ECO:0000313" key="12">
    <source>
        <dbReference type="EMBL" id="MDG3006005.1"/>
    </source>
</evidence>
<feature type="transmembrane region" description="Helical" evidence="9">
    <location>
        <begin position="140"/>
        <end position="162"/>
    </location>
</feature>
<evidence type="ECO:0000256" key="11">
    <source>
        <dbReference type="SAM" id="MobiDB-lite"/>
    </source>
</evidence>
<dbReference type="Proteomes" id="UP001216907">
    <property type="component" value="Unassembled WGS sequence"/>
</dbReference>
<evidence type="ECO:0000256" key="5">
    <source>
        <dbReference type="ARBA" id="ARBA00022750"/>
    </source>
</evidence>
<keyword evidence="7 9" id="KW-1133">Transmembrane helix</keyword>
<feature type="active site" evidence="9">
    <location>
        <position position="127"/>
    </location>
</feature>
<organism evidence="12 13">
    <name type="scientific">Paludisphaera mucosa</name>
    <dbReference type="NCBI Taxonomy" id="3030827"/>
    <lineage>
        <taxon>Bacteria</taxon>
        <taxon>Pseudomonadati</taxon>
        <taxon>Planctomycetota</taxon>
        <taxon>Planctomycetia</taxon>
        <taxon>Isosphaerales</taxon>
        <taxon>Isosphaeraceae</taxon>
        <taxon>Paludisphaera</taxon>
    </lineage>
</organism>
<dbReference type="InterPro" id="IPR001872">
    <property type="entry name" value="Peptidase_A8"/>
</dbReference>
<evidence type="ECO:0000256" key="10">
    <source>
        <dbReference type="RuleBase" id="RU004181"/>
    </source>
</evidence>
<evidence type="ECO:0000256" key="6">
    <source>
        <dbReference type="ARBA" id="ARBA00022801"/>
    </source>
</evidence>
<feature type="compositionally biased region" description="Low complexity" evidence="11">
    <location>
        <begin position="170"/>
        <end position="185"/>
    </location>
</feature>
<keyword evidence="2 9" id="KW-1003">Cell membrane</keyword>
<dbReference type="NCBIfam" id="TIGR00077">
    <property type="entry name" value="lspA"/>
    <property type="match status" value="1"/>
</dbReference>
<comment type="function">
    <text evidence="9">This protein specifically catalyzes the removal of signal peptides from prolipoproteins.</text>
</comment>
<evidence type="ECO:0000256" key="3">
    <source>
        <dbReference type="ARBA" id="ARBA00022670"/>
    </source>
</evidence>
<evidence type="ECO:0000256" key="9">
    <source>
        <dbReference type="HAMAP-Rule" id="MF_00161"/>
    </source>
</evidence>
<sequence length="193" mass="20359">MTRRIATSRWILFLGLALGGAAFDLATKSIIFQEVGAPPSAPVAVIRDVLELRTSYNPGALWGFGRDLPHSSLIFAGLSVVAGVAIVGWLFVGGAAASLPLTFALGLIMAGAIGNCYDRVVFGHVRDFVHFHIDSINFDWAIFNFADCMLVVGALTLVLFALRPEPAPVEPSAAPDESPAAAPLARDAESLPT</sequence>
<feature type="transmembrane region" description="Helical" evidence="9">
    <location>
        <begin position="99"/>
        <end position="120"/>
    </location>
</feature>
<feature type="transmembrane region" description="Helical" evidence="9">
    <location>
        <begin position="73"/>
        <end position="92"/>
    </location>
</feature>
<protein>
    <recommendedName>
        <fullName evidence="9">Lipoprotein signal peptidase</fullName>
        <ecNumber evidence="9">3.4.23.36</ecNumber>
    </recommendedName>
    <alternativeName>
        <fullName evidence="9">Prolipoprotein signal peptidase</fullName>
    </alternativeName>
    <alternativeName>
        <fullName evidence="9">Signal peptidase II</fullName>
        <shortName evidence="9">SPase II</shortName>
    </alternativeName>
</protein>
<comment type="catalytic activity">
    <reaction evidence="9">
        <text>Release of signal peptides from bacterial membrane prolipoproteins. Hydrolyzes -Xaa-Yaa-Zaa-|-(S,diacylglyceryl)Cys-, in which Xaa is hydrophobic (preferably Leu), and Yaa (Ala or Ser) and Zaa (Gly or Ala) have small, neutral side chains.</text>
        <dbReference type="EC" id="3.4.23.36"/>
    </reaction>
</comment>
<proteinExistence type="inferred from homology"/>
<evidence type="ECO:0000256" key="2">
    <source>
        <dbReference type="ARBA" id="ARBA00022475"/>
    </source>
</evidence>
<comment type="similarity">
    <text evidence="1 9 10">Belongs to the peptidase A8 family.</text>
</comment>